<proteinExistence type="predicted"/>
<sequence length="280" mass="30658">MNRYLTPLALALCAALPLSAQNPAAPQATHPPPKTKAAPRPPMTEAERALHLTPPGPADTPLVTADTTFEEQDGQVVIEAEHFVRQSRDVIRRWFINGGGHVPATKPDPDPVMVTDASNGMYVEALPDTFVHDHERAVDGANIGIAPGAVAVLHYPVHFTKPGRYYIWTRMRSNDDEDNTFNAGIDDTWPASARCLQFPKLKKVWWWGGVIRDARGPSYPHHRAYLDVPAAGIYTIMYSMREDGSELDKFLLTMDGRMKAPEGAGPTASPFKSGGLAAKQ</sequence>
<dbReference type="EMBL" id="SDHX01000001">
    <property type="protein sequence ID" value="RXK56337.1"/>
    <property type="molecule type" value="Genomic_DNA"/>
</dbReference>
<gene>
    <name evidence="3" type="ORF">ESB00_10830</name>
</gene>
<dbReference type="AlphaFoldDB" id="A0A4Q1CB57"/>
<evidence type="ECO:0000256" key="2">
    <source>
        <dbReference type="SAM" id="SignalP"/>
    </source>
</evidence>
<evidence type="ECO:0000256" key="1">
    <source>
        <dbReference type="SAM" id="MobiDB-lite"/>
    </source>
</evidence>
<feature type="compositionally biased region" description="Pro residues" evidence="1">
    <location>
        <begin position="29"/>
        <end position="42"/>
    </location>
</feature>
<name>A0A4Q1CB57_9BACT</name>
<feature type="signal peptide" evidence="2">
    <location>
        <begin position="1"/>
        <end position="20"/>
    </location>
</feature>
<evidence type="ECO:0000313" key="3">
    <source>
        <dbReference type="EMBL" id="RXK56337.1"/>
    </source>
</evidence>
<dbReference type="Gene3D" id="2.60.120.1620">
    <property type="match status" value="1"/>
</dbReference>
<protein>
    <recommendedName>
        <fullName evidence="5">Gylcosyl hydrolase 115 C-terminal domain-containing protein</fullName>
    </recommendedName>
</protein>
<dbReference type="RefSeq" id="WP_129047705.1">
    <property type="nucleotide sequence ID" value="NZ_SDHX01000001.1"/>
</dbReference>
<evidence type="ECO:0008006" key="5">
    <source>
        <dbReference type="Google" id="ProtNLM"/>
    </source>
</evidence>
<feature type="chain" id="PRO_5020324137" description="Gylcosyl hydrolase 115 C-terminal domain-containing protein" evidence="2">
    <location>
        <begin position="21"/>
        <end position="280"/>
    </location>
</feature>
<comment type="caution">
    <text evidence="3">The sequence shown here is derived from an EMBL/GenBank/DDBJ whole genome shotgun (WGS) entry which is preliminary data.</text>
</comment>
<accession>A0A4Q1CB57</accession>
<organism evidence="3 4">
    <name type="scientific">Oleiharenicola lentus</name>
    <dbReference type="NCBI Taxonomy" id="2508720"/>
    <lineage>
        <taxon>Bacteria</taxon>
        <taxon>Pseudomonadati</taxon>
        <taxon>Verrucomicrobiota</taxon>
        <taxon>Opitutia</taxon>
        <taxon>Opitutales</taxon>
        <taxon>Opitutaceae</taxon>
        <taxon>Oleiharenicola</taxon>
    </lineage>
</organism>
<reference evidence="3 4" key="1">
    <citation type="submission" date="2019-01" db="EMBL/GenBank/DDBJ databases">
        <title>Lacunisphaera sp. strain TWA-58.</title>
        <authorList>
            <person name="Chen W.-M."/>
        </authorList>
    </citation>
    <scope>NUCLEOTIDE SEQUENCE [LARGE SCALE GENOMIC DNA]</scope>
    <source>
        <strain evidence="3 4">TWA-58</strain>
    </source>
</reference>
<evidence type="ECO:0000313" key="4">
    <source>
        <dbReference type="Proteomes" id="UP000290218"/>
    </source>
</evidence>
<dbReference type="Proteomes" id="UP000290218">
    <property type="component" value="Unassembled WGS sequence"/>
</dbReference>
<keyword evidence="2" id="KW-0732">Signal</keyword>
<keyword evidence="4" id="KW-1185">Reference proteome</keyword>
<dbReference type="OrthoDB" id="266054at2"/>
<feature type="region of interest" description="Disordered" evidence="1">
    <location>
        <begin position="22"/>
        <end position="42"/>
    </location>
</feature>
<feature type="region of interest" description="Disordered" evidence="1">
    <location>
        <begin position="261"/>
        <end position="280"/>
    </location>
</feature>